<evidence type="ECO:0000313" key="2">
    <source>
        <dbReference type="Proteomes" id="UP001161389"/>
    </source>
</evidence>
<dbReference type="InterPro" id="IPR039437">
    <property type="entry name" value="FrzH/put_lumazine-bd"/>
</dbReference>
<evidence type="ECO:0008006" key="3">
    <source>
        <dbReference type="Google" id="ProtNLM"/>
    </source>
</evidence>
<comment type="caution">
    <text evidence="1">The sequence shown here is derived from an EMBL/GenBank/DDBJ whole genome shotgun (WGS) entry which is preliminary data.</text>
</comment>
<gene>
    <name evidence="1" type="ORF">GCM10007876_18290</name>
</gene>
<sequence>MNNEQQIQQVITTYFECMYESSAQKAHDAFHPNAMITGYIGGGLQESTVGQFAELVASHQPSPKEKGEDAILDVLSIEIAGDTAVARVRDAYLGLMFLDTLSLIKVEGQWQIYNKLFHVEGEVNN</sequence>
<dbReference type="RefSeq" id="WP_284380931.1">
    <property type="nucleotide sequence ID" value="NZ_BSNM01000011.1"/>
</dbReference>
<reference evidence="1" key="2">
    <citation type="submission" date="2023-01" db="EMBL/GenBank/DDBJ databases">
        <title>Draft genome sequence of Litoribrevibacter albus strain NBRC 110071.</title>
        <authorList>
            <person name="Sun Q."/>
            <person name="Mori K."/>
        </authorList>
    </citation>
    <scope>NUCLEOTIDE SEQUENCE</scope>
    <source>
        <strain evidence="1">NBRC 110071</strain>
    </source>
</reference>
<dbReference type="EMBL" id="BSNM01000011">
    <property type="protein sequence ID" value="GLQ31350.1"/>
    <property type="molecule type" value="Genomic_DNA"/>
</dbReference>
<dbReference type="InterPro" id="IPR032710">
    <property type="entry name" value="NTF2-like_dom_sf"/>
</dbReference>
<dbReference type="Pfam" id="PF12893">
    <property type="entry name" value="Lumazine_bd_2"/>
    <property type="match status" value="1"/>
</dbReference>
<dbReference type="AlphaFoldDB" id="A0AA37S8Z9"/>
<keyword evidence="2" id="KW-1185">Reference proteome</keyword>
<protein>
    <recommendedName>
        <fullName evidence="3">Nuclear transport factor 2 family protein</fullName>
    </recommendedName>
</protein>
<evidence type="ECO:0000313" key="1">
    <source>
        <dbReference type="EMBL" id="GLQ31350.1"/>
    </source>
</evidence>
<dbReference type="Gene3D" id="3.10.450.50">
    <property type="match status" value="1"/>
</dbReference>
<accession>A0AA37S8Z9</accession>
<name>A0AA37S8Z9_9GAMM</name>
<dbReference type="Proteomes" id="UP001161389">
    <property type="component" value="Unassembled WGS sequence"/>
</dbReference>
<reference evidence="1" key="1">
    <citation type="journal article" date="2014" name="Int. J. Syst. Evol. Microbiol.">
        <title>Complete genome sequence of Corynebacterium casei LMG S-19264T (=DSM 44701T), isolated from a smear-ripened cheese.</title>
        <authorList>
            <consortium name="US DOE Joint Genome Institute (JGI-PGF)"/>
            <person name="Walter F."/>
            <person name="Albersmeier A."/>
            <person name="Kalinowski J."/>
            <person name="Ruckert C."/>
        </authorList>
    </citation>
    <scope>NUCLEOTIDE SEQUENCE</scope>
    <source>
        <strain evidence="1">NBRC 110071</strain>
    </source>
</reference>
<organism evidence="1 2">
    <name type="scientific">Litoribrevibacter albus</name>
    <dbReference type="NCBI Taxonomy" id="1473156"/>
    <lineage>
        <taxon>Bacteria</taxon>
        <taxon>Pseudomonadati</taxon>
        <taxon>Pseudomonadota</taxon>
        <taxon>Gammaproteobacteria</taxon>
        <taxon>Oceanospirillales</taxon>
        <taxon>Oceanospirillaceae</taxon>
        <taxon>Litoribrevibacter</taxon>
    </lineage>
</organism>
<dbReference type="SUPFAM" id="SSF54427">
    <property type="entry name" value="NTF2-like"/>
    <property type="match status" value="1"/>
</dbReference>
<proteinExistence type="predicted"/>